<dbReference type="EMBL" id="CYTW01000002">
    <property type="protein sequence ID" value="CUK00950.1"/>
    <property type="molecule type" value="Genomic_DNA"/>
</dbReference>
<dbReference type="GeneID" id="83881415"/>
<evidence type="ECO:0000259" key="1">
    <source>
        <dbReference type="SMART" id="SM00974"/>
    </source>
</evidence>
<name>A0A0P1IJC6_9RHOB</name>
<proteinExistence type="predicted"/>
<feature type="domain" description="Bacteriophage T5 Orf172 DNA-binding" evidence="1">
    <location>
        <begin position="279"/>
        <end position="373"/>
    </location>
</feature>
<dbReference type="SMART" id="SM00974">
    <property type="entry name" value="T5orf172"/>
    <property type="match status" value="1"/>
</dbReference>
<dbReference type="AlphaFoldDB" id="A0A0P1IJC6"/>
<accession>A0A0P1IJC6</accession>
<sequence length="393" mass="44162">MSEPSDFDILKQLGVSTEPEKKKTLSARDERVIAGFEEIQRFVDEHRRPPLSGGDKDIFERLYAVRLEQIKGLTECRNLVAELDYQGLLSGEPVNLEVDDSMDDDALLAELGVDIDTKTSGITELKHVRSVSDKKAAEEAGNRDRCEDFEEFKPMFERVQNEISNGIRITKPFELKSEIRSGSYFIVGGQKAYVAEMGEIFSNAQGRTDARLRVIFDNGTESNMLMRSLQRLLHQDDAGRRITDPNAGPLFGTETSDQDLASGTVYVLRSKSNDPQISPHRDVLHKIGVTGGQVERRITNAKNDPTFLLADVEIVARYELYNINRSKLENLIHKVLAPARLNIQIKDRFGKPVTPREWFLVPLPVIDEVVDRIKDGSIAKCVYDPSSASITKV</sequence>
<dbReference type="RefSeq" id="WP_058311567.1">
    <property type="nucleotide sequence ID" value="NZ_CYTW01000002.1"/>
</dbReference>
<evidence type="ECO:0000313" key="2">
    <source>
        <dbReference type="EMBL" id="CUK00950.1"/>
    </source>
</evidence>
<gene>
    <name evidence="2" type="ORF">PH7735_02392</name>
</gene>
<organism evidence="2 3">
    <name type="scientific">Shimia thalassica</name>
    <dbReference type="NCBI Taxonomy" id="1715693"/>
    <lineage>
        <taxon>Bacteria</taxon>
        <taxon>Pseudomonadati</taxon>
        <taxon>Pseudomonadota</taxon>
        <taxon>Alphaproteobacteria</taxon>
        <taxon>Rhodobacterales</taxon>
        <taxon>Roseobacteraceae</taxon>
    </lineage>
</organism>
<dbReference type="Proteomes" id="UP000051870">
    <property type="component" value="Unassembled WGS sequence"/>
</dbReference>
<dbReference type="STRING" id="1715693.PH7735_02392"/>
<reference evidence="3" key="1">
    <citation type="submission" date="2015-09" db="EMBL/GenBank/DDBJ databases">
        <authorList>
            <person name="Rodrigo-Torres Lidia"/>
            <person name="Arahal R.David."/>
        </authorList>
    </citation>
    <scope>NUCLEOTIDE SEQUENCE [LARGE SCALE GENOMIC DNA]</scope>
    <source>
        <strain evidence="3">CECT 7735</strain>
    </source>
</reference>
<keyword evidence="3" id="KW-1185">Reference proteome</keyword>
<protein>
    <submittedName>
        <fullName evidence="2">T5orf172 domain protein</fullName>
    </submittedName>
</protein>
<dbReference type="InterPro" id="IPR018306">
    <property type="entry name" value="Phage_T5_Orf172_DNA-bd"/>
</dbReference>
<evidence type="ECO:0000313" key="3">
    <source>
        <dbReference type="Proteomes" id="UP000051870"/>
    </source>
</evidence>
<dbReference type="Pfam" id="PF13455">
    <property type="entry name" value="MUG113"/>
    <property type="match status" value="1"/>
</dbReference>